<evidence type="ECO:0000313" key="2">
    <source>
        <dbReference type="Proteomes" id="UP000005446"/>
    </source>
</evidence>
<comment type="caution">
    <text evidence="1">The sequence shown here is derived from an EMBL/GenBank/DDBJ whole genome shotgun (WGS) entry which is preliminary data.</text>
</comment>
<accession>H0EKS3</accession>
<reference evidence="1 2" key="1">
    <citation type="journal article" date="2012" name="Eukaryot. Cell">
        <title>Genome sequence of the fungus Glarea lozoyensis: the first genome sequence of a species from the Helotiaceae family.</title>
        <authorList>
            <person name="Youssar L."/>
            <person name="Gruening B.A."/>
            <person name="Erxleben A."/>
            <person name="Guenther S."/>
            <person name="Huettel W."/>
        </authorList>
    </citation>
    <scope>NUCLEOTIDE SEQUENCE [LARGE SCALE GENOMIC DNA]</scope>
    <source>
        <strain evidence="2">ATCC 74030 / MF5533</strain>
    </source>
</reference>
<dbReference type="HOGENOM" id="CLU_2812584_0_0_1"/>
<keyword evidence="2" id="KW-1185">Reference proteome</keyword>
<name>H0EKS3_GLAL7</name>
<proteinExistence type="predicted"/>
<organism evidence="1 2">
    <name type="scientific">Glarea lozoyensis (strain ATCC 74030 / MF5533)</name>
    <dbReference type="NCBI Taxonomy" id="1104152"/>
    <lineage>
        <taxon>Eukaryota</taxon>
        <taxon>Fungi</taxon>
        <taxon>Dikarya</taxon>
        <taxon>Ascomycota</taxon>
        <taxon>Pezizomycotina</taxon>
        <taxon>Leotiomycetes</taxon>
        <taxon>Helotiales</taxon>
        <taxon>Helotiaceae</taxon>
        <taxon>Glarea</taxon>
    </lineage>
</organism>
<evidence type="ECO:0000313" key="1">
    <source>
        <dbReference type="EMBL" id="EHL00766.1"/>
    </source>
</evidence>
<protein>
    <submittedName>
        <fullName evidence="1">Uncharacterized protein</fullName>
    </submittedName>
</protein>
<dbReference type="Proteomes" id="UP000005446">
    <property type="component" value="Unassembled WGS sequence"/>
</dbReference>
<dbReference type="AlphaFoldDB" id="H0EKS3"/>
<gene>
    <name evidence="1" type="ORF">M7I_3152</name>
</gene>
<sequence>MPTIEEFRARGLRSPDEIHQEAYGGYWRKTSGYYLARCDWRDEGGTDGIAEIPNYDNISLIRLIIPS</sequence>
<dbReference type="InParanoid" id="H0EKS3"/>
<dbReference type="EMBL" id="AGUE01000073">
    <property type="protein sequence ID" value="EHL00766.1"/>
    <property type="molecule type" value="Genomic_DNA"/>
</dbReference>